<evidence type="ECO:0000313" key="1">
    <source>
        <dbReference type="EMBL" id="OJI91220.1"/>
    </source>
</evidence>
<keyword evidence="2" id="KW-1185">Reference proteome</keyword>
<organism evidence="1 2">
    <name type="scientific">Aspergillus tubingensis (strain CBS 134.48)</name>
    <dbReference type="NCBI Taxonomy" id="767770"/>
    <lineage>
        <taxon>Eukaryota</taxon>
        <taxon>Fungi</taxon>
        <taxon>Dikarya</taxon>
        <taxon>Ascomycota</taxon>
        <taxon>Pezizomycotina</taxon>
        <taxon>Eurotiomycetes</taxon>
        <taxon>Eurotiomycetidae</taxon>
        <taxon>Eurotiales</taxon>
        <taxon>Aspergillaceae</taxon>
        <taxon>Aspergillus</taxon>
        <taxon>Aspergillus subgen. Circumdati</taxon>
    </lineage>
</organism>
<proteinExistence type="predicted"/>
<accession>A0A1L9NPH6</accession>
<feature type="non-terminal residue" evidence="1">
    <location>
        <position position="57"/>
    </location>
</feature>
<protein>
    <submittedName>
        <fullName evidence="1">Uncharacterized protein</fullName>
    </submittedName>
</protein>
<reference evidence="2" key="1">
    <citation type="journal article" date="2017" name="Genome Biol.">
        <title>Comparative genomics reveals high biological diversity and specific adaptations in the industrially and medically important fungal genus Aspergillus.</title>
        <authorList>
            <person name="de Vries R.P."/>
            <person name="Riley R."/>
            <person name="Wiebenga A."/>
            <person name="Aguilar-Osorio G."/>
            <person name="Amillis S."/>
            <person name="Uchima C.A."/>
            <person name="Anderluh G."/>
            <person name="Asadollahi M."/>
            <person name="Askin M."/>
            <person name="Barry K."/>
            <person name="Battaglia E."/>
            <person name="Bayram O."/>
            <person name="Benocci T."/>
            <person name="Braus-Stromeyer S.A."/>
            <person name="Caldana C."/>
            <person name="Canovas D."/>
            <person name="Cerqueira G.C."/>
            <person name="Chen F."/>
            <person name="Chen W."/>
            <person name="Choi C."/>
            <person name="Clum A."/>
            <person name="Dos Santos R.A."/>
            <person name="Damasio A.R."/>
            <person name="Diallinas G."/>
            <person name="Emri T."/>
            <person name="Fekete E."/>
            <person name="Flipphi M."/>
            <person name="Freyberg S."/>
            <person name="Gallo A."/>
            <person name="Gournas C."/>
            <person name="Habgood R."/>
            <person name="Hainaut M."/>
            <person name="Harispe M.L."/>
            <person name="Henrissat B."/>
            <person name="Hilden K.S."/>
            <person name="Hope R."/>
            <person name="Hossain A."/>
            <person name="Karabika E."/>
            <person name="Karaffa L."/>
            <person name="Karanyi Z."/>
            <person name="Krasevec N."/>
            <person name="Kuo A."/>
            <person name="Kusch H."/>
            <person name="LaButti K."/>
            <person name="Lagendijk E.L."/>
            <person name="Lapidus A."/>
            <person name="Levasseur A."/>
            <person name="Lindquist E."/>
            <person name="Lipzen A."/>
            <person name="Logrieco A.F."/>
            <person name="MacCabe A."/>
            <person name="Maekelae M.R."/>
            <person name="Malavazi I."/>
            <person name="Melin P."/>
            <person name="Meyer V."/>
            <person name="Mielnichuk N."/>
            <person name="Miskei M."/>
            <person name="Molnar A.P."/>
            <person name="Mule G."/>
            <person name="Ngan C.Y."/>
            <person name="Orejas M."/>
            <person name="Orosz E."/>
            <person name="Ouedraogo J.P."/>
            <person name="Overkamp K.M."/>
            <person name="Park H.-S."/>
            <person name="Perrone G."/>
            <person name="Piumi F."/>
            <person name="Punt P.J."/>
            <person name="Ram A.F."/>
            <person name="Ramon A."/>
            <person name="Rauscher S."/>
            <person name="Record E."/>
            <person name="Riano-Pachon D.M."/>
            <person name="Robert V."/>
            <person name="Roehrig J."/>
            <person name="Ruller R."/>
            <person name="Salamov A."/>
            <person name="Salih N.S."/>
            <person name="Samson R.A."/>
            <person name="Sandor E."/>
            <person name="Sanguinetti M."/>
            <person name="Schuetze T."/>
            <person name="Sepcic K."/>
            <person name="Shelest E."/>
            <person name="Sherlock G."/>
            <person name="Sophianopoulou V."/>
            <person name="Squina F.M."/>
            <person name="Sun H."/>
            <person name="Susca A."/>
            <person name="Todd R.B."/>
            <person name="Tsang A."/>
            <person name="Unkles S.E."/>
            <person name="van de Wiele N."/>
            <person name="van Rossen-Uffink D."/>
            <person name="Oliveira J.V."/>
            <person name="Vesth T.C."/>
            <person name="Visser J."/>
            <person name="Yu J.-H."/>
            <person name="Zhou M."/>
            <person name="Andersen M.R."/>
            <person name="Archer D.B."/>
            <person name="Baker S.E."/>
            <person name="Benoit I."/>
            <person name="Brakhage A.A."/>
            <person name="Braus G.H."/>
            <person name="Fischer R."/>
            <person name="Frisvad J.C."/>
            <person name="Goldman G.H."/>
            <person name="Houbraken J."/>
            <person name="Oakley B."/>
            <person name="Pocsi I."/>
            <person name="Scazzocchio C."/>
            <person name="Seiboth B."/>
            <person name="vanKuyk P.A."/>
            <person name="Wortman J."/>
            <person name="Dyer P.S."/>
            <person name="Grigoriev I.V."/>
        </authorList>
    </citation>
    <scope>NUCLEOTIDE SEQUENCE [LARGE SCALE GENOMIC DNA]</scope>
    <source>
        <strain evidence="2">CBS 134.48</strain>
    </source>
</reference>
<sequence length="57" mass="6278">MPHDRCHDGTTANTASQLQTKFLPNEVAQDRLFFTALLASNQCSIHNQNSNFGALTT</sequence>
<evidence type="ECO:0000313" key="2">
    <source>
        <dbReference type="Proteomes" id="UP000184304"/>
    </source>
</evidence>
<dbReference type="VEuPathDB" id="FungiDB:ASPTUDRAFT_38176"/>
<gene>
    <name evidence="1" type="ORF">ASPTUDRAFT_38176</name>
</gene>
<dbReference type="Proteomes" id="UP000184304">
    <property type="component" value="Unassembled WGS sequence"/>
</dbReference>
<dbReference type="AlphaFoldDB" id="A0A1L9NPH6"/>
<name>A0A1L9NPH6_ASPTC</name>
<dbReference type="EMBL" id="KV878176">
    <property type="protein sequence ID" value="OJI91220.1"/>
    <property type="molecule type" value="Genomic_DNA"/>
</dbReference>